<feature type="binding site" description="axial binding residue" evidence="7">
    <location>
        <position position="408"/>
    </location>
    <ligand>
        <name>heme</name>
        <dbReference type="ChEBI" id="CHEBI:30413"/>
    </ligand>
    <ligandPart>
        <name>Fe</name>
        <dbReference type="ChEBI" id="CHEBI:18248"/>
    </ligandPart>
</feature>
<dbReference type="CDD" id="cd11041">
    <property type="entry name" value="CYP503A1-like"/>
    <property type="match status" value="1"/>
</dbReference>
<reference evidence="8 9" key="1">
    <citation type="submission" date="2020-03" db="EMBL/GenBank/DDBJ databases">
        <title>Draft Genome Sequence of Cudoniella acicularis.</title>
        <authorList>
            <person name="Buettner E."/>
            <person name="Kellner H."/>
        </authorList>
    </citation>
    <scope>NUCLEOTIDE SEQUENCE [LARGE SCALE GENOMIC DNA]</scope>
    <source>
        <strain evidence="8 9">DSM 108380</strain>
    </source>
</reference>
<evidence type="ECO:0000256" key="5">
    <source>
        <dbReference type="ARBA" id="ARBA00023004"/>
    </source>
</evidence>
<gene>
    <name evidence="8" type="ORF">G7Y89_g14576</name>
</gene>
<proteinExistence type="inferred from homology"/>
<comment type="caution">
    <text evidence="8">The sequence shown here is derived from an EMBL/GenBank/DDBJ whole genome shotgun (WGS) entry which is preliminary data.</text>
</comment>
<evidence type="ECO:0000256" key="4">
    <source>
        <dbReference type="ARBA" id="ARBA00023002"/>
    </source>
</evidence>
<dbReference type="SUPFAM" id="SSF48239">
    <property type="entry name" value="Terpenoid cyclases/Protein prenyltransferases"/>
    <property type="match status" value="1"/>
</dbReference>
<dbReference type="InterPro" id="IPR002403">
    <property type="entry name" value="Cyt_P450_E_grp-IV"/>
</dbReference>
<keyword evidence="9" id="KW-1185">Reference proteome</keyword>
<sequence length="1402" mass="157430">MSDYLFHFPCPWGYLLIPVIVFAVARLQESQKSEIKAPLGMTYLTYTPRWLSNFIYGFDAIDVIGKGYSRFRNSAYKLIRNDVNMVVLPASTIPELSSLSIEVASGIKALEHDLLGKWTGLDMILESRLHHRLVQRKLTPNLSLVTPGLEDEVSKAISDCFPQSPDWTEIQPYHVLLKVSARVSSRVLVGFPICQDPRWLNIAINFTEDTPAFEKRLKELDEGSYKPVPGAQPDGFSWLAELAEGKERNPTKLAHYEILLALASVHTTLLREVNVLYDVMAEPIYIDMLRQEIIDVNKAGWSKTSYSQLEKLDSVMRESQRISPPTSIGLRRIMQEPYTLADGTHLPKGSYVCVPAYTIENDPANTTDPEKFDGLRAFNQRKKNPGSLHHFTSTETSVLGFGFGKTACPGRFFASLALKAVFVKLLSEYDFKFIPNQKERPQNILNPAPKMDTLSSARCLVQQLAHGCSDVKGIGSFTSAVYDTAWLSMVVKNDQGKQRLLFPDCFSYILREQMPDGSWKQYSSPIDGILNSLASLLSLIKYSKSGFCTDIESEYLRSCIKKAKAALSSKFEKWDVKATIHVGFELLVPSLLEQLEVLGVSFQFPQRKELDDLNHMKLRKFHPNMVYGDQQSTILHSLEAFIGKVDFDLLRHQLRSGSMLGSPAATAAYLIHSTKWDNDAEAYLFTVYNRSNLSGGVPSAFPSTVFESSWTISTLIASGFCVEDLKGSGIDIIFDFLSTTLANHHGIVGFAPGLLADSDDTAVSILVLSLGGRHHSVSKMVAEFAGPKHFHTYAKESNPSFTANCNVLLALLYCSNIHEYSSEIAKTVEFLTSTMENGIVFDKWNLSPNYSTMLLCRALTALLFKWEQGAITSVFEDTINCRIPIMLLQALLQTSSKQKENGSWENSAESTSYAVIAISKLLHLPWDPLIREYAKSVIQKGRSYLEAHTTSWVFPSYHWVEKVSYGSPILSQAYLIAALNSTTEEHDWSPRARAIFKISKTFLSEMAPLFVKTPLFPELSTETIKLPLVESYLYLKRLQTVKLGVFPAREGTSDRYLQIIPFTWVGCNFLGDFALSGSQLWEMMLLSVLIYQADEYMETVVNELDGEARENLKEYIREVCGCSKTWLRTSSSPLKLHASTDLFNESTTRNWSYKSSSGNDSSSILLLGDVTLTLGRFIQYFLRHPKLLASNISVRQNVAREICGFLLAHVRHLEDNSRLSKQSMNGHISNGVSLLRTLVDPEISYFDWVHTIATDDTSCPFAFAFFLALISEPGKYCLKGLAPEYLAKSLALQLGTMCRQYNDYGSLSRDQEENNLNSLSFPEFNIIASPGTDDQKDKMLVNTVKGELMGLAGYEKMFVELSMKQLRLLSEDTTFARIQAFVNTTDLYGQIYVLKDLTNRAK</sequence>
<dbReference type="InterPro" id="IPR017972">
    <property type="entry name" value="Cyt_P450_CS"/>
</dbReference>
<protein>
    <recommendedName>
        <fullName evidence="10">Ent-kaurene synthase</fullName>
    </recommendedName>
</protein>
<evidence type="ECO:0000313" key="9">
    <source>
        <dbReference type="Proteomes" id="UP000566819"/>
    </source>
</evidence>
<dbReference type="InterPro" id="IPR036396">
    <property type="entry name" value="Cyt_P450_sf"/>
</dbReference>
<dbReference type="Gene3D" id="1.50.10.20">
    <property type="match status" value="1"/>
</dbReference>
<dbReference type="GO" id="GO:0004497">
    <property type="term" value="F:monooxygenase activity"/>
    <property type="evidence" value="ECO:0007669"/>
    <property type="project" value="UniProtKB-KW"/>
</dbReference>
<dbReference type="Gene3D" id="1.10.630.10">
    <property type="entry name" value="Cytochrome P450"/>
    <property type="match status" value="1"/>
</dbReference>
<keyword evidence="6" id="KW-0503">Monooxygenase</keyword>
<evidence type="ECO:0000256" key="3">
    <source>
        <dbReference type="ARBA" id="ARBA00022723"/>
    </source>
</evidence>
<evidence type="ECO:0000256" key="6">
    <source>
        <dbReference type="ARBA" id="ARBA00023033"/>
    </source>
</evidence>
<dbReference type="Pfam" id="PF00067">
    <property type="entry name" value="p450"/>
    <property type="match status" value="1"/>
</dbReference>
<evidence type="ECO:0000256" key="1">
    <source>
        <dbReference type="ARBA" id="ARBA00001971"/>
    </source>
</evidence>
<dbReference type="InterPro" id="IPR008930">
    <property type="entry name" value="Terpenoid_cyclase/PrenylTrfase"/>
</dbReference>
<evidence type="ECO:0000256" key="2">
    <source>
        <dbReference type="ARBA" id="ARBA00010617"/>
    </source>
</evidence>
<keyword evidence="7" id="KW-0349">Heme</keyword>
<comment type="cofactor">
    <cofactor evidence="1 7">
        <name>heme</name>
        <dbReference type="ChEBI" id="CHEBI:30413"/>
    </cofactor>
</comment>
<keyword evidence="3 7" id="KW-0479">Metal-binding</keyword>
<dbReference type="GO" id="GO:0016705">
    <property type="term" value="F:oxidoreductase activity, acting on paired donors, with incorporation or reduction of molecular oxygen"/>
    <property type="evidence" value="ECO:0007669"/>
    <property type="project" value="InterPro"/>
</dbReference>
<evidence type="ECO:0000313" key="8">
    <source>
        <dbReference type="EMBL" id="KAF4621498.1"/>
    </source>
</evidence>
<dbReference type="Gene3D" id="1.50.10.160">
    <property type="match status" value="1"/>
</dbReference>
<dbReference type="PRINTS" id="PR00465">
    <property type="entry name" value="EP450IV"/>
</dbReference>
<accession>A0A8H4R317</accession>
<keyword evidence="5 7" id="KW-0408">Iron</keyword>
<dbReference type="OrthoDB" id="2343925at2759"/>
<comment type="similarity">
    <text evidence="2">Belongs to the cytochrome P450 family.</text>
</comment>
<dbReference type="EMBL" id="JAAMPI010001966">
    <property type="protein sequence ID" value="KAF4621498.1"/>
    <property type="molecule type" value="Genomic_DNA"/>
</dbReference>
<dbReference type="SUPFAM" id="SSF48264">
    <property type="entry name" value="Cytochrome P450"/>
    <property type="match status" value="1"/>
</dbReference>
<keyword evidence="4" id="KW-0560">Oxidoreductase</keyword>
<dbReference type="PANTHER" id="PTHR46206:SF6">
    <property type="entry name" value="CYTOCHROME P450 MONOOXYGENASE AN1598-RELATED"/>
    <property type="match status" value="1"/>
</dbReference>
<dbReference type="InterPro" id="IPR001128">
    <property type="entry name" value="Cyt_P450"/>
</dbReference>
<evidence type="ECO:0000256" key="7">
    <source>
        <dbReference type="PIRSR" id="PIRSR602403-1"/>
    </source>
</evidence>
<dbReference type="PANTHER" id="PTHR46206">
    <property type="entry name" value="CYTOCHROME P450"/>
    <property type="match status" value="1"/>
</dbReference>
<dbReference type="GO" id="GO:0020037">
    <property type="term" value="F:heme binding"/>
    <property type="evidence" value="ECO:0007669"/>
    <property type="project" value="InterPro"/>
</dbReference>
<organism evidence="8 9">
    <name type="scientific">Cudoniella acicularis</name>
    <dbReference type="NCBI Taxonomy" id="354080"/>
    <lineage>
        <taxon>Eukaryota</taxon>
        <taxon>Fungi</taxon>
        <taxon>Dikarya</taxon>
        <taxon>Ascomycota</taxon>
        <taxon>Pezizomycotina</taxon>
        <taxon>Leotiomycetes</taxon>
        <taxon>Helotiales</taxon>
        <taxon>Tricladiaceae</taxon>
        <taxon>Cudoniella</taxon>
    </lineage>
</organism>
<dbReference type="GO" id="GO:0005506">
    <property type="term" value="F:iron ion binding"/>
    <property type="evidence" value="ECO:0007669"/>
    <property type="project" value="InterPro"/>
</dbReference>
<dbReference type="Proteomes" id="UP000566819">
    <property type="component" value="Unassembled WGS sequence"/>
</dbReference>
<dbReference type="PROSITE" id="PS00086">
    <property type="entry name" value="CYTOCHROME_P450"/>
    <property type="match status" value="1"/>
</dbReference>
<evidence type="ECO:0008006" key="10">
    <source>
        <dbReference type="Google" id="ProtNLM"/>
    </source>
</evidence>
<name>A0A8H4R317_9HELO</name>